<sequence length="178" mass="20801">MQDFTFGKFKIHFQIEQGVVISNTPGRRVAWIRTKEGDDLRLDYAFEDFHLRKGHEVYVIYAASSHKEGMYPVLLRNHNLSLSFDLESSDFLYQELIPTMRGNGWILAVLLIPWPFIYLLSGQVWGGIALPLIYLMTVGKRDDKRKKRLVPELDNHIYMLDRRATARYVVTRALSRNL</sequence>
<evidence type="ECO:0000313" key="3">
    <source>
        <dbReference type="Proteomes" id="UP000198985"/>
    </source>
</evidence>
<proteinExistence type="predicted"/>
<dbReference type="Proteomes" id="UP000198985">
    <property type="component" value="Unassembled WGS sequence"/>
</dbReference>
<evidence type="ECO:0000256" key="1">
    <source>
        <dbReference type="SAM" id="Phobius"/>
    </source>
</evidence>
<keyword evidence="1" id="KW-1133">Transmembrane helix</keyword>
<dbReference type="EMBL" id="FNTY01000002">
    <property type="protein sequence ID" value="SEE80663.1"/>
    <property type="molecule type" value="Genomic_DNA"/>
</dbReference>
<evidence type="ECO:0000313" key="2">
    <source>
        <dbReference type="EMBL" id="SEE80663.1"/>
    </source>
</evidence>
<reference evidence="2 3" key="1">
    <citation type="submission" date="2016-10" db="EMBL/GenBank/DDBJ databases">
        <authorList>
            <person name="de Groot N.N."/>
        </authorList>
    </citation>
    <scope>NUCLEOTIDE SEQUENCE [LARGE SCALE GENOMIC DNA]</scope>
    <source>
        <strain evidence="2 3">BS3662</strain>
    </source>
</reference>
<accession>A0A1H5LUB6</accession>
<dbReference type="RefSeq" id="WP_084321002.1">
    <property type="nucleotide sequence ID" value="NZ_FNTY01000002.1"/>
</dbReference>
<feature type="transmembrane region" description="Helical" evidence="1">
    <location>
        <begin position="105"/>
        <end position="138"/>
    </location>
</feature>
<protein>
    <submittedName>
        <fullName evidence="2">Uncharacterized protein</fullName>
    </submittedName>
</protein>
<dbReference type="AlphaFoldDB" id="A0A1H5LUB6"/>
<name>A0A1H5LUB6_9PSED</name>
<gene>
    <name evidence="2" type="ORF">SAMN04490194_4213</name>
</gene>
<keyword evidence="1" id="KW-0812">Transmembrane</keyword>
<organism evidence="2 3">
    <name type="scientific">Pseudomonas migulae</name>
    <dbReference type="NCBI Taxonomy" id="78543"/>
    <lineage>
        <taxon>Bacteria</taxon>
        <taxon>Pseudomonadati</taxon>
        <taxon>Pseudomonadota</taxon>
        <taxon>Gammaproteobacteria</taxon>
        <taxon>Pseudomonadales</taxon>
        <taxon>Pseudomonadaceae</taxon>
        <taxon>Pseudomonas</taxon>
    </lineage>
</organism>
<keyword evidence="1" id="KW-0472">Membrane</keyword>